<name>A0A9W6HVT8_9ACTN</name>
<reference evidence="1" key="1">
    <citation type="journal article" date="2014" name="Int. J. Syst. Evol. Microbiol.">
        <title>Complete genome sequence of Corynebacterium casei LMG S-19264T (=DSM 44701T), isolated from a smear-ripened cheese.</title>
        <authorList>
            <consortium name="US DOE Joint Genome Institute (JGI-PGF)"/>
            <person name="Walter F."/>
            <person name="Albersmeier A."/>
            <person name="Kalinowski J."/>
            <person name="Ruckert C."/>
        </authorList>
    </citation>
    <scope>NUCLEOTIDE SEQUENCE</scope>
    <source>
        <strain evidence="1">VKM Ac-2007</strain>
    </source>
</reference>
<gene>
    <name evidence="1" type="ORF">GCM10017600_03680</name>
</gene>
<reference evidence="1" key="2">
    <citation type="submission" date="2023-01" db="EMBL/GenBank/DDBJ databases">
        <authorList>
            <person name="Sun Q."/>
            <person name="Evtushenko L."/>
        </authorList>
    </citation>
    <scope>NUCLEOTIDE SEQUENCE</scope>
    <source>
        <strain evidence="1">VKM Ac-2007</strain>
    </source>
</reference>
<comment type="caution">
    <text evidence="1">The sequence shown here is derived from an EMBL/GenBank/DDBJ whole genome shotgun (WGS) entry which is preliminary data.</text>
</comment>
<proteinExistence type="predicted"/>
<dbReference type="RefSeq" id="WP_271215542.1">
    <property type="nucleotide sequence ID" value="NZ_BAAAVD010000006.1"/>
</dbReference>
<protein>
    <submittedName>
        <fullName evidence="1">Uncharacterized protein</fullName>
    </submittedName>
</protein>
<accession>A0A9W6HVT8</accession>
<dbReference type="EMBL" id="BSEV01000001">
    <property type="protein sequence ID" value="GLK06963.1"/>
    <property type="molecule type" value="Genomic_DNA"/>
</dbReference>
<evidence type="ECO:0000313" key="2">
    <source>
        <dbReference type="Proteomes" id="UP001143474"/>
    </source>
</evidence>
<sequence length="59" mass="6318">MHGERLIYDNERIRLGLVDVEIPGRGTVRASRGAPVGGQEDMIVDITLDLVSGGQADQA</sequence>
<organism evidence="1 2">
    <name type="scientific">Streptosporangium carneum</name>
    <dbReference type="NCBI Taxonomy" id="47481"/>
    <lineage>
        <taxon>Bacteria</taxon>
        <taxon>Bacillati</taxon>
        <taxon>Actinomycetota</taxon>
        <taxon>Actinomycetes</taxon>
        <taxon>Streptosporangiales</taxon>
        <taxon>Streptosporangiaceae</taxon>
        <taxon>Streptosporangium</taxon>
    </lineage>
</organism>
<evidence type="ECO:0000313" key="1">
    <source>
        <dbReference type="EMBL" id="GLK06963.1"/>
    </source>
</evidence>
<dbReference type="Gene3D" id="1.10.8.60">
    <property type="match status" value="1"/>
</dbReference>
<dbReference type="Proteomes" id="UP001143474">
    <property type="component" value="Unassembled WGS sequence"/>
</dbReference>
<dbReference type="AlphaFoldDB" id="A0A9W6HVT8"/>
<keyword evidence="2" id="KW-1185">Reference proteome</keyword>